<sequence length="449" mass="47427">MGFINVLIFIISLSSVKGQTTQLANYSCSENNVSIQFTLSSSSHSAWNPTSNCSLQQCDISLNGNNNCLSSSTPCFDYRTINNISYCAPGILCSILERCDNNTQTCSSNSSVCIINSCCSPQAVCLPLLATQMCNTGCVLSAQSQWNQTGVTVAGNPSGANGIGLNELYDPVGFYYDEASSTMYIGDGSNLRVLKWSLGSSLGTVIAANGYGIGCVSNQFDGVAGVAFDSYGHLYTSATCGKISKFPPNSNSTTIGVLVTQTSGSEHIFIDPLTDDLYAVSYADCSIVKIARNNTYSVVIAGGNGCGNGLNQFNGLNGAYVYENSLYVVDSGNHRIMKYLLNNNSATNGTVVAGGNGAGNASNQLNVPTDVIVDASGTLYIADGGNHRIQRWFASAMYGDTIVGTGIPGTAANQLNTPEGLRFDEQKNLLVVDRSNNRIQMFKLSVCSQ</sequence>
<accession>A0A813U074</accession>
<protein>
    <recommendedName>
        <fullName evidence="6">NHL repeat containing protein-like protein</fullName>
    </recommendedName>
</protein>
<dbReference type="CDD" id="cd05819">
    <property type="entry name" value="NHL"/>
    <property type="match status" value="1"/>
</dbReference>
<feature type="repeat" description="NHL" evidence="2">
    <location>
        <begin position="406"/>
        <end position="445"/>
    </location>
</feature>
<dbReference type="EMBL" id="CAJNOG010000039">
    <property type="protein sequence ID" value="CAF0819798.1"/>
    <property type="molecule type" value="Genomic_DNA"/>
</dbReference>
<evidence type="ECO:0000256" key="3">
    <source>
        <dbReference type="SAM" id="SignalP"/>
    </source>
</evidence>
<dbReference type="PANTHER" id="PTHR24104:SF25">
    <property type="entry name" value="PROTEIN LIN-41"/>
    <property type="match status" value="1"/>
</dbReference>
<proteinExistence type="predicted"/>
<keyword evidence="1" id="KW-0677">Repeat</keyword>
<feature type="signal peptide" evidence="3">
    <location>
        <begin position="1"/>
        <end position="18"/>
    </location>
</feature>
<dbReference type="Gene3D" id="2.120.10.30">
    <property type="entry name" value="TolB, C-terminal domain"/>
    <property type="match status" value="2"/>
</dbReference>
<dbReference type="InterPro" id="IPR050952">
    <property type="entry name" value="TRIM-NHL_E3_ligases"/>
</dbReference>
<evidence type="ECO:0008006" key="6">
    <source>
        <dbReference type="Google" id="ProtNLM"/>
    </source>
</evidence>
<dbReference type="PROSITE" id="PS51125">
    <property type="entry name" value="NHL"/>
    <property type="match status" value="1"/>
</dbReference>
<name>A0A813U074_9BILA</name>
<dbReference type="Pfam" id="PF01436">
    <property type="entry name" value="NHL"/>
    <property type="match status" value="1"/>
</dbReference>
<reference evidence="4" key="1">
    <citation type="submission" date="2021-02" db="EMBL/GenBank/DDBJ databases">
        <authorList>
            <person name="Nowell W R."/>
        </authorList>
    </citation>
    <scope>NUCLEOTIDE SEQUENCE</scope>
</reference>
<dbReference type="GO" id="GO:0008270">
    <property type="term" value="F:zinc ion binding"/>
    <property type="evidence" value="ECO:0007669"/>
    <property type="project" value="UniProtKB-KW"/>
</dbReference>
<keyword evidence="3" id="KW-0732">Signal</keyword>
<evidence type="ECO:0000313" key="5">
    <source>
        <dbReference type="Proteomes" id="UP000663845"/>
    </source>
</evidence>
<organism evidence="4 5">
    <name type="scientific">Adineta steineri</name>
    <dbReference type="NCBI Taxonomy" id="433720"/>
    <lineage>
        <taxon>Eukaryota</taxon>
        <taxon>Metazoa</taxon>
        <taxon>Spiralia</taxon>
        <taxon>Gnathifera</taxon>
        <taxon>Rotifera</taxon>
        <taxon>Eurotatoria</taxon>
        <taxon>Bdelloidea</taxon>
        <taxon>Adinetida</taxon>
        <taxon>Adinetidae</taxon>
        <taxon>Adineta</taxon>
    </lineage>
</organism>
<gene>
    <name evidence="4" type="ORF">JYZ213_LOCUS6246</name>
</gene>
<dbReference type="PANTHER" id="PTHR24104">
    <property type="entry name" value="E3 UBIQUITIN-PROTEIN LIGASE NHLRC1-RELATED"/>
    <property type="match status" value="1"/>
</dbReference>
<dbReference type="InterPro" id="IPR001258">
    <property type="entry name" value="NHL_repeat"/>
</dbReference>
<evidence type="ECO:0000256" key="1">
    <source>
        <dbReference type="ARBA" id="ARBA00022737"/>
    </source>
</evidence>
<dbReference type="InterPro" id="IPR011042">
    <property type="entry name" value="6-blade_b-propeller_TolB-like"/>
</dbReference>
<dbReference type="SUPFAM" id="SSF101898">
    <property type="entry name" value="NHL repeat"/>
    <property type="match status" value="1"/>
</dbReference>
<dbReference type="Proteomes" id="UP000663845">
    <property type="component" value="Unassembled WGS sequence"/>
</dbReference>
<evidence type="ECO:0000256" key="2">
    <source>
        <dbReference type="PROSITE-ProRule" id="PRU00504"/>
    </source>
</evidence>
<feature type="chain" id="PRO_5032343694" description="NHL repeat containing protein-like protein" evidence="3">
    <location>
        <begin position="19"/>
        <end position="449"/>
    </location>
</feature>
<evidence type="ECO:0000313" key="4">
    <source>
        <dbReference type="EMBL" id="CAF0819798.1"/>
    </source>
</evidence>
<dbReference type="AlphaFoldDB" id="A0A813U074"/>
<comment type="caution">
    <text evidence="4">The sequence shown here is derived from an EMBL/GenBank/DDBJ whole genome shotgun (WGS) entry which is preliminary data.</text>
</comment>